<feature type="compositionally biased region" description="Polar residues" evidence="1">
    <location>
        <begin position="58"/>
        <end position="78"/>
    </location>
</feature>
<comment type="caution">
    <text evidence="2">The sequence shown here is derived from an EMBL/GenBank/DDBJ whole genome shotgun (WGS) entry which is preliminary data.</text>
</comment>
<feature type="region of interest" description="Disordered" evidence="1">
    <location>
        <begin position="53"/>
        <end position="100"/>
    </location>
</feature>
<dbReference type="AlphaFoldDB" id="A0ABD2YQM7"/>
<proteinExistence type="predicted"/>
<reference evidence="2 3" key="1">
    <citation type="submission" date="2024-11" db="EMBL/GenBank/DDBJ databases">
        <title>A near-complete genome assembly of Cinchona calisaya.</title>
        <authorList>
            <person name="Lian D.C."/>
            <person name="Zhao X.W."/>
            <person name="Wei L."/>
        </authorList>
    </citation>
    <scope>NUCLEOTIDE SEQUENCE [LARGE SCALE GENOMIC DNA]</scope>
    <source>
        <tissue evidence="2">Nenye</tissue>
    </source>
</reference>
<dbReference type="Proteomes" id="UP001630127">
    <property type="component" value="Unassembled WGS sequence"/>
</dbReference>
<accession>A0ABD2YQM7</accession>
<name>A0ABD2YQM7_9GENT</name>
<evidence type="ECO:0000256" key="1">
    <source>
        <dbReference type="SAM" id="MobiDB-lite"/>
    </source>
</evidence>
<protein>
    <submittedName>
        <fullName evidence="2">Uncharacterized protein</fullName>
    </submittedName>
</protein>
<sequence length="130" mass="15223">MKNRRRRNSRDEPLRIVNSRDGFAAIQQFVDMNKQENISIKPIENPRIERIECRDNDNASNTQRVSNQEPQVTRTVRGQRSESIDDQLYPRVNANHREKTLKPPSLKLEVDIMPNVELQIEQLFSQNNVG</sequence>
<evidence type="ECO:0000313" key="2">
    <source>
        <dbReference type="EMBL" id="KAL3509682.1"/>
    </source>
</evidence>
<keyword evidence="3" id="KW-1185">Reference proteome</keyword>
<organism evidence="2 3">
    <name type="scientific">Cinchona calisaya</name>
    <dbReference type="NCBI Taxonomy" id="153742"/>
    <lineage>
        <taxon>Eukaryota</taxon>
        <taxon>Viridiplantae</taxon>
        <taxon>Streptophyta</taxon>
        <taxon>Embryophyta</taxon>
        <taxon>Tracheophyta</taxon>
        <taxon>Spermatophyta</taxon>
        <taxon>Magnoliopsida</taxon>
        <taxon>eudicotyledons</taxon>
        <taxon>Gunneridae</taxon>
        <taxon>Pentapetalae</taxon>
        <taxon>asterids</taxon>
        <taxon>lamiids</taxon>
        <taxon>Gentianales</taxon>
        <taxon>Rubiaceae</taxon>
        <taxon>Cinchonoideae</taxon>
        <taxon>Cinchoneae</taxon>
        <taxon>Cinchona</taxon>
    </lineage>
</organism>
<gene>
    <name evidence="2" type="ORF">ACH5RR_029083</name>
</gene>
<evidence type="ECO:0000313" key="3">
    <source>
        <dbReference type="Proteomes" id="UP001630127"/>
    </source>
</evidence>
<dbReference type="EMBL" id="JBJUIK010000012">
    <property type="protein sequence ID" value="KAL3509682.1"/>
    <property type="molecule type" value="Genomic_DNA"/>
</dbReference>